<dbReference type="InterPro" id="IPR046521">
    <property type="entry name" value="DUF6698"/>
</dbReference>
<protein>
    <submittedName>
        <fullName evidence="2">Uncharacterized protein</fullName>
    </submittedName>
</protein>
<reference evidence="2" key="1">
    <citation type="journal article" date="2020" name="New Phytol.">
        <title>Comparative genomics reveals dynamic genome evolution in host specialist ectomycorrhizal fungi.</title>
        <authorList>
            <person name="Lofgren L.A."/>
            <person name="Nguyen N.H."/>
            <person name="Vilgalys R."/>
            <person name="Ruytinx J."/>
            <person name="Liao H.L."/>
            <person name="Branco S."/>
            <person name="Kuo A."/>
            <person name="LaButti K."/>
            <person name="Lipzen A."/>
            <person name="Andreopoulos W."/>
            <person name="Pangilinan J."/>
            <person name="Riley R."/>
            <person name="Hundley H."/>
            <person name="Na H."/>
            <person name="Barry K."/>
            <person name="Grigoriev I.V."/>
            <person name="Stajich J.E."/>
            <person name="Kennedy P.G."/>
        </authorList>
    </citation>
    <scope>NUCLEOTIDE SEQUENCE</scope>
    <source>
        <strain evidence="2">S12</strain>
    </source>
</reference>
<dbReference type="GeneID" id="64600923"/>
<keyword evidence="3" id="KW-1185">Reference proteome</keyword>
<feature type="compositionally biased region" description="Basic and acidic residues" evidence="1">
    <location>
        <begin position="39"/>
        <end position="55"/>
    </location>
</feature>
<evidence type="ECO:0000313" key="2">
    <source>
        <dbReference type="EMBL" id="KAG1789599.1"/>
    </source>
</evidence>
<dbReference type="OrthoDB" id="3220614at2759"/>
<dbReference type="RefSeq" id="XP_041156647.1">
    <property type="nucleotide sequence ID" value="XM_041307159.1"/>
</dbReference>
<evidence type="ECO:0000313" key="3">
    <source>
        <dbReference type="Proteomes" id="UP000719766"/>
    </source>
</evidence>
<gene>
    <name evidence="2" type="ORF">HD556DRAFT_1446826</name>
</gene>
<dbReference type="AlphaFoldDB" id="A0A9P7DDZ0"/>
<comment type="caution">
    <text evidence="2">The sequence shown here is derived from an EMBL/GenBank/DDBJ whole genome shotgun (WGS) entry which is preliminary data.</text>
</comment>
<feature type="region of interest" description="Disordered" evidence="1">
    <location>
        <begin position="1"/>
        <end position="55"/>
    </location>
</feature>
<dbReference type="Proteomes" id="UP000719766">
    <property type="component" value="Unassembled WGS sequence"/>
</dbReference>
<name>A0A9P7DDZ0_9AGAM</name>
<dbReference type="EMBL" id="JABBWE010000057">
    <property type="protein sequence ID" value="KAG1789599.1"/>
    <property type="molecule type" value="Genomic_DNA"/>
</dbReference>
<dbReference type="Pfam" id="PF20414">
    <property type="entry name" value="DUF6698"/>
    <property type="match status" value="1"/>
</dbReference>
<organism evidence="2 3">
    <name type="scientific">Suillus plorans</name>
    <dbReference type="NCBI Taxonomy" id="116603"/>
    <lineage>
        <taxon>Eukaryota</taxon>
        <taxon>Fungi</taxon>
        <taxon>Dikarya</taxon>
        <taxon>Basidiomycota</taxon>
        <taxon>Agaricomycotina</taxon>
        <taxon>Agaricomycetes</taxon>
        <taxon>Agaricomycetidae</taxon>
        <taxon>Boletales</taxon>
        <taxon>Suillineae</taxon>
        <taxon>Suillaceae</taxon>
        <taxon>Suillus</taxon>
    </lineage>
</organism>
<accession>A0A9P7DDZ0</accession>
<evidence type="ECO:0000256" key="1">
    <source>
        <dbReference type="SAM" id="MobiDB-lite"/>
    </source>
</evidence>
<feature type="compositionally biased region" description="Low complexity" evidence="1">
    <location>
        <begin position="8"/>
        <end position="19"/>
    </location>
</feature>
<proteinExistence type="predicted"/>
<sequence>MARRKHSPSPSKPLSSSSSDSEDSQPAHKCSTKKKQRSSKSDDEKQKPEKKEAKSDLHEEYLAAACCITQCVDMFCKIDKVINIGTLLKQCKLANSGDLSEDEDDASHREKRLSKLSQKTWDRYQQNYKRLLELAPGLKPLIAGSKDPKTASELRKIVQKMESAISGTRSDDSTRLKIPICDYVAPNPAVKAVVPPLHDGSGRRTHLGMNHPVLARFLCPIGEIESFNEDPTTTIERLQGGKIRMEADTLPAFLWNGDLPGVNYDPDNMMDGFLDGFVLERTMRHIFTGPSTAYGAQSQGTRPSNTTLHAMTTVEPPHIAYGCPIWNQLQKYLD</sequence>